<dbReference type="PANTHER" id="PTHR34145:SF28">
    <property type="entry name" value="F-BOX DOMAIN-CONTAINING PROTEIN"/>
    <property type="match status" value="1"/>
</dbReference>
<proteinExistence type="predicted"/>
<comment type="caution">
    <text evidence="2">The sequence shown here is derived from an EMBL/GenBank/DDBJ whole genome shotgun (WGS) entry which is preliminary data.</text>
</comment>
<name>A0A396HBU9_MEDTR</name>
<dbReference type="Proteomes" id="UP000265566">
    <property type="component" value="Chromosome 7"/>
</dbReference>
<protein>
    <recommendedName>
        <fullName evidence="1">At1g61320/AtMIF1 LRR domain-containing protein</fullName>
    </recommendedName>
</protein>
<dbReference type="InterPro" id="IPR055357">
    <property type="entry name" value="LRR_At1g61320_AtMIF1"/>
</dbReference>
<dbReference type="Pfam" id="PF23622">
    <property type="entry name" value="LRR_At1g61320_AtMIF1"/>
    <property type="match status" value="1"/>
</dbReference>
<organism evidence="2 3">
    <name type="scientific">Medicago truncatula</name>
    <name type="common">Barrel medic</name>
    <name type="synonym">Medicago tribuloides</name>
    <dbReference type="NCBI Taxonomy" id="3880"/>
    <lineage>
        <taxon>Eukaryota</taxon>
        <taxon>Viridiplantae</taxon>
        <taxon>Streptophyta</taxon>
        <taxon>Embryophyta</taxon>
        <taxon>Tracheophyta</taxon>
        <taxon>Spermatophyta</taxon>
        <taxon>Magnoliopsida</taxon>
        <taxon>eudicotyledons</taxon>
        <taxon>Gunneridae</taxon>
        <taxon>Pentapetalae</taxon>
        <taxon>rosids</taxon>
        <taxon>fabids</taxon>
        <taxon>Fabales</taxon>
        <taxon>Fabaceae</taxon>
        <taxon>Papilionoideae</taxon>
        <taxon>50 kb inversion clade</taxon>
        <taxon>NPAAA clade</taxon>
        <taxon>Hologalegina</taxon>
        <taxon>IRL clade</taxon>
        <taxon>Trifolieae</taxon>
        <taxon>Medicago</taxon>
    </lineage>
</organism>
<reference evidence="3" key="1">
    <citation type="journal article" date="2018" name="Nat. Plants">
        <title>Whole-genome landscape of Medicago truncatula symbiotic genes.</title>
        <authorList>
            <person name="Pecrix Y."/>
            <person name="Staton S.E."/>
            <person name="Sallet E."/>
            <person name="Lelandais-Briere C."/>
            <person name="Moreau S."/>
            <person name="Carrere S."/>
            <person name="Blein T."/>
            <person name="Jardinaud M.F."/>
            <person name="Latrasse D."/>
            <person name="Zouine M."/>
            <person name="Zahm M."/>
            <person name="Kreplak J."/>
            <person name="Mayjonade B."/>
            <person name="Satge C."/>
            <person name="Perez M."/>
            <person name="Cauet S."/>
            <person name="Marande W."/>
            <person name="Chantry-Darmon C."/>
            <person name="Lopez-Roques C."/>
            <person name="Bouchez O."/>
            <person name="Berard A."/>
            <person name="Debelle F."/>
            <person name="Munos S."/>
            <person name="Bendahmane A."/>
            <person name="Berges H."/>
            <person name="Niebel A."/>
            <person name="Buitink J."/>
            <person name="Frugier F."/>
            <person name="Benhamed M."/>
            <person name="Crespi M."/>
            <person name="Gouzy J."/>
            <person name="Gamas P."/>
        </authorList>
    </citation>
    <scope>NUCLEOTIDE SEQUENCE [LARGE SCALE GENOMIC DNA]</scope>
    <source>
        <strain evidence="3">cv. Jemalong A17</strain>
    </source>
</reference>
<evidence type="ECO:0000259" key="1">
    <source>
        <dbReference type="Pfam" id="PF23622"/>
    </source>
</evidence>
<sequence>MNCVFISSIKITSTKLRHFNIIDCGWANKSPSELAIDALNLSSFEYSAHTTRIISIMAPRLLKVFWNCVVREEAPHLFINPIARLSHIENLSMAVHPSLIKELTKVLVRFQSLRQLEFIIMGEYDPSWDYFWILDIAMASEHLQKLSLTIQNLHPEHSHMVGFKRQKREYAFFHNDLKYVEFRGCVCSTNVIELASHLLRSANSLRKMTFNSRDKVYIGAGRWFRDTTDRDRYYIDASRWINFCGGGCWIEENVIHEMLKDEVNEQCHLIIL</sequence>
<gene>
    <name evidence="2" type="ORF">MtrunA17_Chr7g0266941</name>
</gene>
<dbReference type="InterPro" id="IPR053772">
    <property type="entry name" value="At1g61320/At1g61330-like"/>
</dbReference>
<feature type="domain" description="At1g61320/AtMIF1 LRR" evidence="1">
    <location>
        <begin position="2"/>
        <end position="215"/>
    </location>
</feature>
<evidence type="ECO:0000313" key="3">
    <source>
        <dbReference type="Proteomes" id="UP000265566"/>
    </source>
</evidence>
<evidence type="ECO:0000313" key="2">
    <source>
        <dbReference type="EMBL" id="RHN48735.1"/>
    </source>
</evidence>
<dbReference type="PANTHER" id="PTHR34145">
    <property type="entry name" value="OS02G0105600 PROTEIN"/>
    <property type="match status" value="1"/>
</dbReference>
<accession>A0A396HBU9</accession>
<dbReference type="Gramene" id="rna43483">
    <property type="protein sequence ID" value="RHN48735.1"/>
    <property type="gene ID" value="gene43483"/>
</dbReference>
<dbReference type="EMBL" id="PSQE01000007">
    <property type="protein sequence ID" value="RHN48735.1"/>
    <property type="molecule type" value="Genomic_DNA"/>
</dbReference>
<dbReference type="AlphaFoldDB" id="A0A396HBU9"/>